<sequence>MHPLSQQPPDSTTLARLSLAKFSHTTTSLNHRGPLHWSHVMGNGDLVGIFERRTMTNFTPDRILLKVIGVHGNLEEIDLTHFAIEAGNITQSSQITASKPIFAVVVKLPCLAVKYPRANMVHRFQIKFSFDHDFYTALAILSDMKCPFSEASVGSMRKLTSSQWNSGSIESGPITRQPTYGSSMPGPLASHPVTFCQQTPTTSASGSSSSVTAGKTLYTYRRAFKA</sequence>
<dbReference type="RefSeq" id="XP_025572049.1">
    <property type="nucleotide sequence ID" value="XM_025723386.1"/>
</dbReference>
<feature type="compositionally biased region" description="Polar residues" evidence="1">
    <location>
        <begin position="164"/>
        <end position="182"/>
    </location>
</feature>
<name>A0A395GQC5_9EURO</name>
<dbReference type="GeneID" id="37228251"/>
<dbReference type="EMBL" id="KZ824460">
    <property type="protein sequence ID" value="RAK97721.1"/>
    <property type="molecule type" value="Genomic_DNA"/>
</dbReference>
<reference evidence="2 3" key="1">
    <citation type="submission" date="2018-02" db="EMBL/GenBank/DDBJ databases">
        <title>The genomes of Aspergillus section Nigri reveals drivers in fungal speciation.</title>
        <authorList>
            <consortium name="DOE Joint Genome Institute"/>
            <person name="Vesth T.C."/>
            <person name="Nybo J."/>
            <person name="Theobald S."/>
            <person name="Brandl J."/>
            <person name="Frisvad J.C."/>
            <person name="Nielsen K.F."/>
            <person name="Lyhne E.K."/>
            <person name="Kogle M.E."/>
            <person name="Kuo A."/>
            <person name="Riley R."/>
            <person name="Clum A."/>
            <person name="Nolan M."/>
            <person name="Lipzen A."/>
            <person name="Salamov A."/>
            <person name="Henrissat B."/>
            <person name="Wiebenga A."/>
            <person name="De vries R.P."/>
            <person name="Grigoriev I.V."/>
            <person name="Mortensen U.H."/>
            <person name="Andersen M.R."/>
            <person name="Baker S.E."/>
        </authorList>
    </citation>
    <scope>NUCLEOTIDE SEQUENCE [LARGE SCALE GENOMIC DNA]</scope>
    <source>
        <strain evidence="2 3">CBS 121593</strain>
    </source>
</reference>
<evidence type="ECO:0000313" key="3">
    <source>
        <dbReference type="Proteomes" id="UP000249402"/>
    </source>
</evidence>
<evidence type="ECO:0000256" key="1">
    <source>
        <dbReference type="SAM" id="MobiDB-lite"/>
    </source>
</evidence>
<evidence type="ECO:0000313" key="2">
    <source>
        <dbReference type="EMBL" id="RAK97721.1"/>
    </source>
</evidence>
<dbReference type="InterPro" id="IPR004354">
    <property type="entry name" value="Meiotic_Rec114"/>
</dbReference>
<accession>A0A395GQC5</accession>
<dbReference type="Pfam" id="PF03525">
    <property type="entry name" value="Meiotic_rec114"/>
    <property type="match status" value="1"/>
</dbReference>
<dbReference type="VEuPathDB" id="FungiDB:BO80DRAFT_481791"/>
<proteinExistence type="predicted"/>
<dbReference type="AlphaFoldDB" id="A0A395GQC5"/>
<keyword evidence="3" id="KW-1185">Reference proteome</keyword>
<organism evidence="2 3">
    <name type="scientific">Aspergillus ibericus CBS 121593</name>
    <dbReference type="NCBI Taxonomy" id="1448316"/>
    <lineage>
        <taxon>Eukaryota</taxon>
        <taxon>Fungi</taxon>
        <taxon>Dikarya</taxon>
        <taxon>Ascomycota</taxon>
        <taxon>Pezizomycotina</taxon>
        <taxon>Eurotiomycetes</taxon>
        <taxon>Eurotiomycetidae</taxon>
        <taxon>Eurotiales</taxon>
        <taxon>Aspergillaceae</taxon>
        <taxon>Aspergillus</taxon>
        <taxon>Aspergillus subgen. Circumdati</taxon>
    </lineage>
</organism>
<dbReference type="Proteomes" id="UP000249402">
    <property type="component" value="Unassembled WGS sequence"/>
</dbReference>
<dbReference type="STRING" id="1448316.A0A395GQC5"/>
<dbReference type="OrthoDB" id="5360255at2759"/>
<feature type="region of interest" description="Disordered" evidence="1">
    <location>
        <begin position="164"/>
        <end position="183"/>
    </location>
</feature>
<gene>
    <name evidence="2" type="ORF">BO80DRAFT_481791</name>
</gene>
<dbReference type="GO" id="GO:0007131">
    <property type="term" value="P:reciprocal meiotic recombination"/>
    <property type="evidence" value="ECO:0007669"/>
    <property type="project" value="InterPro"/>
</dbReference>
<protein>
    <submittedName>
        <fullName evidence="2">Uncharacterized protein</fullName>
    </submittedName>
</protein>